<dbReference type="EMBL" id="BPQB01000004">
    <property type="protein sequence ID" value="GJE86643.1"/>
    <property type="molecule type" value="Genomic_DNA"/>
</dbReference>
<dbReference type="Pfam" id="PF14225">
    <property type="entry name" value="MOR2-PAG1_C"/>
    <property type="match status" value="1"/>
</dbReference>
<name>A0A9P3G0D5_9APHY</name>
<evidence type="ECO:0000313" key="6">
    <source>
        <dbReference type="Proteomes" id="UP000703269"/>
    </source>
</evidence>
<evidence type="ECO:0000259" key="3">
    <source>
        <dbReference type="Pfam" id="PF14225"/>
    </source>
</evidence>
<dbReference type="SUPFAM" id="SSF48371">
    <property type="entry name" value="ARM repeat"/>
    <property type="match status" value="1"/>
</dbReference>
<feature type="compositionally biased region" description="Acidic residues" evidence="1">
    <location>
        <begin position="2342"/>
        <end position="2362"/>
    </location>
</feature>
<feature type="compositionally biased region" description="Polar residues" evidence="1">
    <location>
        <begin position="158"/>
        <end position="171"/>
    </location>
</feature>
<dbReference type="InterPro" id="IPR025481">
    <property type="entry name" value="Cell_Morphogen_C"/>
</dbReference>
<feature type="domain" description="Cell morphogenesis protein C-terminal" evidence="3">
    <location>
        <begin position="1937"/>
        <end position="2186"/>
    </location>
</feature>
<comment type="caution">
    <text evidence="5">The sequence shown here is derived from an EMBL/GenBank/DDBJ whole genome shotgun (WGS) entry which is preliminary data.</text>
</comment>
<dbReference type="PANTHER" id="PTHR12295:SF30">
    <property type="entry name" value="PROTEIN FURRY"/>
    <property type="match status" value="1"/>
</dbReference>
<dbReference type="GO" id="GO:0030427">
    <property type="term" value="C:site of polarized growth"/>
    <property type="evidence" value="ECO:0007669"/>
    <property type="project" value="TreeGrafter"/>
</dbReference>
<feature type="compositionally biased region" description="Polar residues" evidence="1">
    <location>
        <begin position="185"/>
        <end position="202"/>
    </location>
</feature>
<gene>
    <name evidence="5" type="ORF">PsYK624_027240</name>
</gene>
<evidence type="ECO:0000313" key="5">
    <source>
        <dbReference type="EMBL" id="GJE86643.1"/>
    </source>
</evidence>
<dbReference type="Proteomes" id="UP000703269">
    <property type="component" value="Unassembled WGS sequence"/>
</dbReference>
<evidence type="ECO:0000259" key="2">
    <source>
        <dbReference type="Pfam" id="PF14222"/>
    </source>
</evidence>
<accession>A0A9P3G0D5</accession>
<sequence>MGDGVQITIPDFDDEDTFNSTPVFGRTGAGGFWGAAQSGFDSPTTSTPVADRGERSFFHARGDSVTSEDSSHSVHTSTRKFKAPFAHSAQSSVATTGTSPFSKKPSFASLRNAFKSAKSLDAAPPLPTINHDAYPVLRNPFNRSTSSLAHHVHGRPSIHTSPSQMRPSTPGSDMKSRGKPKGHTQAKSQHSHSGSIFHSSDAGSDFGGGTPYVPSFSPPPVPRVPSAFGASREDIDLDDKIVVEARTPSDFALHAIFIRFAGRAEALVEQFVSQPLDRDPHLENFMGPGVDTKFDELLQSLGKVAQKHAKPVVDSLLRWRKSQKDGSYSDLQHVYAGNTKVSRMHDMGAVVHDRRLLASIYITCRALVAATQSLSKDSLSEALGNQLEELTFAQFRNPDVKMLALSPNHRANSDLYAVILGNLAVHRFESVTDRFRVELGPVAAGQVPKDLDSKYEYLVKGLQYVQIKVYPPEAFEEGAEFLDSLSKSFEHAHGSRLKRVFAEVLIQMLYSIAKTAQAEVNHPQWAKAIETIYPKARDMATKPRYWDVAYPLAVISLCVAPREYFLRHWQGFVEASLNKLKEKPVRTPIMNGVLRMVWTYLYRCNEPASTIQMKIDPLLEHFFPSKRLTVLPQDDRHDLLVYLMHLILSRSFDYGSEKCLELLQERALNGSQSNVNSYLAPDRMSVALQATLLSARLLDAEDPIPQWPSNPDFMIIPDSHDYPSSSNILPEGSLKSNWIEFLDRVSATVCTIASAVYQSVGKMSVLDDQWSAARLNPSYEETHNYIIRRHDEGSMAYPVQFVAQINVLIHCYRSWPRCLHSSLPLDSALEMLIRGVIHVEPAICDAAFSALERFTADFEYNCALLSQLVATLFDPRNIASEGSGLRLMLESSRMMKLWGRAVQKWTDHIKERRRDSFTEEDLELISQKIAELEVAALFMLSHVNWSVCSAGTKTIRFIDAVRKHLPNVAAGEDTSSSTSVLLGELPKSLFEGNDDLLSEVELTRLRKWRDSEKHPIFLSIAERDEKEDRELWWKHAFPAVIEILSDQRSAAVTTLREKVVSSVLRYHPFIVQMSGVGNRAPGIPPRSASIGNREASKFFVDNKFAVQQWYIWTRLLCITAPVSEARGASSPPSRDHARARSELNIEREGLNNSRDLFKYLAPFLDSDISLLQQAAVAGISSFPAYGYSQLLEDLSILASRQLYDDVRSRGSMPNIGRTRRPERIYTAVARIYFLTAQNMQKQRSSGKQTALTHIIKYIRNMQTFLSSHENRDSYSLQRLRRYFCGIVERFFDGLAVLADTDRFVPSGTYLSLYRLCEEWCQLGKQSDDVKQRLIFMQTAASRSITNPAEQAEWIQKFQIETKGLSNAAVGAMASLIPKAYFTPEVSASGSPTEKANLEQMKPLEAAQVLDRLVAFLASFMDPVRDHGKRGLKSLLTHKRYDAVFVDEVMRRAFVVTRESNTSNALFFEVVAEVICIGEHGFSSSQIVCLGLSNLCHPDQMVRRRAFDMLEVVHDQYDGLVPISRFEPLIVSHAPSAYLDAHRGISDALSESQSYQAVNILQQFSLWIPRIYDALEDVGRTLILLQSLEHWVPSIELMIPDRSDLTRDGRVAMYHLISLTARYAQRYSGQITALWSRLVEARDHWNCHAVIRFLLEQSQKVGSTAFVSCAAKIVACLSASQMGHIVLQELCDIIIPAAMLPALDHKLSMPEEEDVELWSDLDILFPDQPRITLGIAQFAMLFLSEGAIARCVALQDRLPALLHILLLHLDHRHQFVQQSCRHMLSELLRSYISLYDNFPDRSAYPPRSELRTAITKIEDSFTDVTIWNTQDPSAEVQKLCSQLLDILSPLVPDLEDAWGGVALDWATSCHFRPIACHSLQLYRALAPTPAQSNLDALLVRLSNIIADDDVGMHPFTTELMSTLTTMASAEDLNVALVPQIFWCAVACLSTTSETEFQHALELLHALLSRLDLDDPGTAEALLSERPPSWRGQGSLQGPLLTGLRSSKTYQSTFKLLQRLAQVQDGNIIDASEGRLRDLYTAVLPWCLHAMSNDISDEALQDFAMDIGRLADQEERPSITRIMTSFAKNRFRTKEDFLRQSVASLREHYGMDHWSDVVTLLVGLVLNDEKWLRVHTLQILKVLFQQRETKSSVDVMGSELLMPLLRLLETDLAQEALEVLEEPMQISGGPAAKHVLRMSLHNHLTANVKEVESVAEIFGIAEESGWCVPRSAARRECCRINIGAVCDLHKAPLRPSQITFHEEDMHALSEMHDEEEEDLGDLVQNLHELSNFFQDDTHGLAVPTRQLEARVAAILAKSTDPHNDIPATPFGDVFDVATSSSSELSDDDYSSDADSDLFEYDLSS</sequence>
<dbReference type="OrthoDB" id="6287725at2759"/>
<keyword evidence="6" id="KW-1185">Reference proteome</keyword>
<dbReference type="InterPro" id="IPR039867">
    <property type="entry name" value="Furry/Tao3/Mor2"/>
</dbReference>
<evidence type="ECO:0000256" key="1">
    <source>
        <dbReference type="SAM" id="MobiDB-lite"/>
    </source>
</evidence>
<organism evidence="5 6">
    <name type="scientific">Phanerochaete sordida</name>
    <dbReference type="NCBI Taxonomy" id="48140"/>
    <lineage>
        <taxon>Eukaryota</taxon>
        <taxon>Fungi</taxon>
        <taxon>Dikarya</taxon>
        <taxon>Basidiomycota</taxon>
        <taxon>Agaricomycotina</taxon>
        <taxon>Agaricomycetes</taxon>
        <taxon>Polyporales</taxon>
        <taxon>Phanerochaetaceae</taxon>
        <taxon>Phanerochaete</taxon>
    </lineage>
</organism>
<feature type="region of interest" description="Disordered" evidence="1">
    <location>
        <begin position="146"/>
        <end position="228"/>
    </location>
</feature>
<feature type="region of interest" description="Disordered" evidence="1">
    <location>
        <begin position="2338"/>
        <end position="2362"/>
    </location>
</feature>
<dbReference type="Pfam" id="PF14228">
    <property type="entry name" value="MOR2-PAG1_mid"/>
    <property type="match status" value="1"/>
</dbReference>
<protein>
    <submittedName>
        <fullName evidence="5">Cell morphoproteinsis protein PAG1</fullName>
    </submittedName>
</protein>
<dbReference type="GO" id="GO:0005938">
    <property type="term" value="C:cell cortex"/>
    <property type="evidence" value="ECO:0007669"/>
    <property type="project" value="TreeGrafter"/>
</dbReference>
<dbReference type="InterPro" id="IPR025614">
    <property type="entry name" value="Cell_morpho_N"/>
</dbReference>
<dbReference type="PANTHER" id="PTHR12295">
    <property type="entry name" value="FURRY-RELATED"/>
    <property type="match status" value="1"/>
</dbReference>
<feature type="domain" description="Cell morphogenesis protein N-terminal" evidence="2">
    <location>
        <begin position="353"/>
        <end position="906"/>
    </location>
</feature>
<dbReference type="Pfam" id="PF14222">
    <property type="entry name" value="MOR2-PAG1_N"/>
    <property type="match status" value="1"/>
</dbReference>
<feature type="domain" description="Cell morphogenesis central region" evidence="4">
    <location>
        <begin position="1731"/>
        <end position="1897"/>
    </location>
</feature>
<proteinExistence type="predicted"/>
<dbReference type="GO" id="GO:0000902">
    <property type="term" value="P:cell morphogenesis"/>
    <property type="evidence" value="ECO:0007669"/>
    <property type="project" value="InterPro"/>
</dbReference>
<reference evidence="5 6" key="1">
    <citation type="submission" date="2021-08" db="EMBL/GenBank/DDBJ databases">
        <title>Draft Genome Sequence of Phanerochaete sordida strain YK-624.</title>
        <authorList>
            <person name="Mori T."/>
            <person name="Dohra H."/>
            <person name="Suzuki T."/>
            <person name="Kawagishi H."/>
            <person name="Hirai H."/>
        </authorList>
    </citation>
    <scope>NUCLEOTIDE SEQUENCE [LARGE SCALE GENOMIC DNA]</scope>
    <source>
        <strain evidence="5 6">YK-624</strain>
    </source>
</reference>
<evidence type="ECO:0000259" key="4">
    <source>
        <dbReference type="Pfam" id="PF14228"/>
    </source>
</evidence>
<dbReference type="InterPro" id="IPR016024">
    <property type="entry name" value="ARM-type_fold"/>
</dbReference>
<dbReference type="InterPro" id="IPR029473">
    <property type="entry name" value="MOR2-PAG1_mid"/>
</dbReference>